<accession>A0A1H3PA08</accession>
<dbReference type="SUPFAM" id="SSF53613">
    <property type="entry name" value="Ribokinase-like"/>
    <property type="match status" value="1"/>
</dbReference>
<evidence type="ECO:0000313" key="9">
    <source>
        <dbReference type="Proteomes" id="UP000199230"/>
    </source>
</evidence>
<evidence type="ECO:0000256" key="4">
    <source>
        <dbReference type="ARBA" id="ARBA00022777"/>
    </source>
</evidence>
<dbReference type="PANTHER" id="PTHR43085:SF1">
    <property type="entry name" value="PSEUDOURIDINE KINASE-RELATED"/>
    <property type="match status" value="1"/>
</dbReference>
<gene>
    <name evidence="8" type="ORF">SAMN05192546_10696</name>
</gene>
<dbReference type="Gene3D" id="3.40.1190.20">
    <property type="match status" value="1"/>
</dbReference>
<keyword evidence="5" id="KW-0067">ATP-binding</keyword>
<dbReference type="InterPro" id="IPR050306">
    <property type="entry name" value="PfkB_Carbo_kinase"/>
</dbReference>
<dbReference type="PRINTS" id="PR00990">
    <property type="entry name" value="RIBOKINASE"/>
</dbReference>
<dbReference type="CDD" id="cd01167">
    <property type="entry name" value="bac_FRK"/>
    <property type="match status" value="1"/>
</dbReference>
<name>A0A1H3PA08_9FIRM</name>
<dbReference type="InterPro" id="IPR002173">
    <property type="entry name" value="Carboh/pur_kinase_PfkB_CS"/>
</dbReference>
<reference evidence="8 9" key="1">
    <citation type="submission" date="2016-10" db="EMBL/GenBank/DDBJ databases">
        <authorList>
            <person name="de Groot N.N."/>
        </authorList>
    </citation>
    <scope>NUCLEOTIDE SEQUENCE [LARGE SCALE GENOMIC DNA]</scope>
    <source>
        <strain evidence="8 9">APO</strain>
    </source>
</reference>
<dbReference type="OrthoDB" id="9813569at2"/>
<dbReference type="GO" id="GO:0008865">
    <property type="term" value="F:fructokinase activity"/>
    <property type="evidence" value="ECO:0007669"/>
    <property type="project" value="UniProtKB-ARBA"/>
</dbReference>
<dbReference type="PROSITE" id="PS00584">
    <property type="entry name" value="PFKB_KINASES_2"/>
    <property type="match status" value="1"/>
</dbReference>
<feature type="domain" description="Carbohydrate kinase PfkB" evidence="7">
    <location>
        <begin position="4"/>
        <end position="307"/>
    </location>
</feature>
<sequence length="324" mass="36024">MKPRILSLGEILIDFTPVATNGKNPRFDQNPGGAPMNVLAAASKLGIHTEFIGCVGNDQFGHFLLDFLEKQGIGNSHVVLSETHHTTLAFVHLKENGERDFSFYRKHGADLMLREEDIKESFFKETKVFHFGSLSLTADPSRSATRKAIAIAKKKQCIISYDPNLRPPLWDSLEKAKVHILSVMKEVDILKLSEEELMFLTGISDISEASDRLYQDYKLPLMIVTMGEKGCALRRGKEFGQVEGVAVKAVDTTGAGDSHLGAMLAQFLTKKHYAVASFEELLTYAKFANAYAGYVTTKFGSAETMPDKETVTRWAESSLSFFRD</sequence>
<keyword evidence="2 6" id="KW-0808">Transferase</keyword>
<dbReference type="AlphaFoldDB" id="A0A1H3PA08"/>
<dbReference type="STRING" id="159292.SAMN05192546_10696"/>
<keyword evidence="9" id="KW-1185">Reference proteome</keyword>
<dbReference type="InterPro" id="IPR002139">
    <property type="entry name" value="Ribo/fructo_kinase"/>
</dbReference>
<keyword evidence="3" id="KW-0547">Nucleotide-binding</keyword>
<dbReference type="RefSeq" id="WP_093313807.1">
    <property type="nucleotide sequence ID" value="NZ_FNPV01000006.1"/>
</dbReference>
<evidence type="ECO:0000256" key="6">
    <source>
        <dbReference type="RuleBase" id="RU003704"/>
    </source>
</evidence>
<dbReference type="GO" id="GO:0006000">
    <property type="term" value="P:fructose metabolic process"/>
    <property type="evidence" value="ECO:0007669"/>
    <property type="project" value="UniProtKB-ARBA"/>
</dbReference>
<evidence type="ECO:0000256" key="3">
    <source>
        <dbReference type="ARBA" id="ARBA00022741"/>
    </source>
</evidence>
<dbReference type="Proteomes" id="UP000199230">
    <property type="component" value="Unassembled WGS sequence"/>
</dbReference>
<dbReference type="EMBL" id="FNPV01000006">
    <property type="protein sequence ID" value="SDY97984.1"/>
    <property type="molecule type" value="Genomic_DNA"/>
</dbReference>
<dbReference type="PANTHER" id="PTHR43085">
    <property type="entry name" value="HEXOKINASE FAMILY MEMBER"/>
    <property type="match status" value="1"/>
</dbReference>
<dbReference type="InterPro" id="IPR029056">
    <property type="entry name" value="Ribokinase-like"/>
</dbReference>
<dbReference type="InterPro" id="IPR011611">
    <property type="entry name" value="PfkB_dom"/>
</dbReference>
<evidence type="ECO:0000259" key="7">
    <source>
        <dbReference type="Pfam" id="PF00294"/>
    </source>
</evidence>
<comment type="similarity">
    <text evidence="1 6">Belongs to the carbohydrate kinase PfkB family.</text>
</comment>
<keyword evidence="4 6" id="KW-0418">Kinase</keyword>
<dbReference type="GO" id="GO:0005524">
    <property type="term" value="F:ATP binding"/>
    <property type="evidence" value="ECO:0007669"/>
    <property type="project" value="UniProtKB-KW"/>
</dbReference>
<proteinExistence type="inferred from homology"/>
<evidence type="ECO:0000313" key="8">
    <source>
        <dbReference type="EMBL" id="SDY97984.1"/>
    </source>
</evidence>
<dbReference type="Pfam" id="PF00294">
    <property type="entry name" value="PfkB"/>
    <property type="match status" value="1"/>
</dbReference>
<evidence type="ECO:0000256" key="1">
    <source>
        <dbReference type="ARBA" id="ARBA00010688"/>
    </source>
</evidence>
<evidence type="ECO:0000256" key="5">
    <source>
        <dbReference type="ARBA" id="ARBA00022840"/>
    </source>
</evidence>
<evidence type="ECO:0000256" key="2">
    <source>
        <dbReference type="ARBA" id="ARBA00022679"/>
    </source>
</evidence>
<organism evidence="8 9">
    <name type="scientific">Tindallia californiensis</name>
    <dbReference type="NCBI Taxonomy" id="159292"/>
    <lineage>
        <taxon>Bacteria</taxon>
        <taxon>Bacillati</taxon>
        <taxon>Bacillota</taxon>
        <taxon>Clostridia</taxon>
        <taxon>Peptostreptococcales</taxon>
        <taxon>Tindalliaceae</taxon>
        <taxon>Tindallia</taxon>
    </lineage>
</organism>
<protein>
    <submittedName>
        <fullName evidence="8">Fructokinase</fullName>
    </submittedName>
</protein>